<evidence type="ECO:0008006" key="3">
    <source>
        <dbReference type="Google" id="ProtNLM"/>
    </source>
</evidence>
<organism evidence="1 2">
    <name type="scientific">Paramarasmius palmivorus</name>
    <dbReference type="NCBI Taxonomy" id="297713"/>
    <lineage>
        <taxon>Eukaryota</taxon>
        <taxon>Fungi</taxon>
        <taxon>Dikarya</taxon>
        <taxon>Basidiomycota</taxon>
        <taxon>Agaricomycotina</taxon>
        <taxon>Agaricomycetes</taxon>
        <taxon>Agaricomycetidae</taxon>
        <taxon>Agaricales</taxon>
        <taxon>Marasmiineae</taxon>
        <taxon>Marasmiaceae</taxon>
        <taxon>Paramarasmius</taxon>
    </lineage>
</organism>
<dbReference type="Proteomes" id="UP001383192">
    <property type="component" value="Unassembled WGS sequence"/>
</dbReference>
<dbReference type="EMBL" id="JAYKXP010000057">
    <property type="protein sequence ID" value="KAK7034528.1"/>
    <property type="molecule type" value="Genomic_DNA"/>
</dbReference>
<reference evidence="1 2" key="1">
    <citation type="submission" date="2024-01" db="EMBL/GenBank/DDBJ databases">
        <title>A draft genome for a cacao thread blight-causing isolate of Paramarasmius palmivorus.</title>
        <authorList>
            <person name="Baruah I.K."/>
            <person name="Bukari Y."/>
            <person name="Amoako-Attah I."/>
            <person name="Meinhardt L.W."/>
            <person name="Bailey B.A."/>
            <person name="Cohen S.P."/>
        </authorList>
    </citation>
    <scope>NUCLEOTIDE SEQUENCE [LARGE SCALE GENOMIC DNA]</scope>
    <source>
        <strain evidence="1 2">GH-12</strain>
    </source>
</reference>
<dbReference type="AlphaFoldDB" id="A0AAW0C613"/>
<name>A0AAW0C613_9AGAR</name>
<gene>
    <name evidence="1" type="ORF">VNI00_012375</name>
</gene>
<keyword evidence="2" id="KW-1185">Reference proteome</keyword>
<proteinExistence type="predicted"/>
<comment type="caution">
    <text evidence="1">The sequence shown here is derived from an EMBL/GenBank/DDBJ whole genome shotgun (WGS) entry which is preliminary data.</text>
</comment>
<evidence type="ECO:0000313" key="2">
    <source>
        <dbReference type="Proteomes" id="UP001383192"/>
    </source>
</evidence>
<sequence>MDNAHPWFNPYLEAFSEIFRPKDVGSGSRFALSRKRLPTPPTFALSKHHMAEQLSQELIDRILDILYEEDNDEEAIEACSLVSWKWLFRARYHTFSLISVKAPARTSSQVSRYKKLVTLLSSPHCTLQSRTRTLYIEGPSRDCGAAFKPTIANWMDPLFERISRWKLVTSLSLKNVEDQTLRSEAWKSLTSDGEDAICFRSRIIRLTLHQFPVVGQDDDLIQLLTFVHAFPSIQYLSFTPFTRLPADNVPYSAKAGGVRKISGTLGLGDAHALALAQSAPPAPVTVKELELGSIQGSNGTPFFYSLLFEWFRLGGISLRSLHVHLGVMHGSDLHSFARYLDFVSPSLERLELVAPSYEGDLAETMDFGVLMDARNKHAAKFKSLFEYRPFAQCAALQELTIERLFLYELFNGTVLSLIPIDTVISGICGHSLKHLRLEVCTELADDKSFDSVAENNAWRRADTLLAGNAFPALESVVISISVVVTTLFGQYFDSREVGRQRKTFMVPYFQSVLPKCHGKGILKFAFKPIDLGWR</sequence>
<protein>
    <recommendedName>
        <fullName evidence="3">F-box domain-containing protein</fullName>
    </recommendedName>
</protein>
<accession>A0AAW0C613</accession>
<evidence type="ECO:0000313" key="1">
    <source>
        <dbReference type="EMBL" id="KAK7034528.1"/>
    </source>
</evidence>